<keyword evidence="2" id="KW-1185">Reference proteome</keyword>
<reference evidence="1 2" key="1">
    <citation type="submission" date="2020-02" db="EMBL/GenBank/DDBJ databases">
        <authorList>
            <person name="Ferguson B K."/>
        </authorList>
    </citation>
    <scope>NUCLEOTIDE SEQUENCE [LARGE SCALE GENOMIC DNA]</scope>
</reference>
<dbReference type="Proteomes" id="UP000479190">
    <property type="component" value="Unassembled WGS sequence"/>
</dbReference>
<dbReference type="EMBL" id="CADCXV010001450">
    <property type="protein sequence ID" value="CAB0044427.1"/>
    <property type="molecule type" value="Genomic_DNA"/>
</dbReference>
<protein>
    <submittedName>
        <fullName evidence="1">Uncharacterized protein</fullName>
    </submittedName>
</protein>
<accession>A0A6H5J763</accession>
<dbReference type="AlphaFoldDB" id="A0A6H5J763"/>
<evidence type="ECO:0000313" key="1">
    <source>
        <dbReference type="EMBL" id="CAB0044427.1"/>
    </source>
</evidence>
<gene>
    <name evidence="1" type="ORF">TBRA_LOCUS16015</name>
</gene>
<name>A0A6H5J763_9HYME</name>
<organism evidence="1 2">
    <name type="scientific">Trichogramma brassicae</name>
    <dbReference type="NCBI Taxonomy" id="86971"/>
    <lineage>
        <taxon>Eukaryota</taxon>
        <taxon>Metazoa</taxon>
        <taxon>Ecdysozoa</taxon>
        <taxon>Arthropoda</taxon>
        <taxon>Hexapoda</taxon>
        <taxon>Insecta</taxon>
        <taxon>Pterygota</taxon>
        <taxon>Neoptera</taxon>
        <taxon>Endopterygota</taxon>
        <taxon>Hymenoptera</taxon>
        <taxon>Apocrita</taxon>
        <taxon>Proctotrupomorpha</taxon>
        <taxon>Chalcidoidea</taxon>
        <taxon>Trichogrammatidae</taxon>
        <taxon>Trichogramma</taxon>
    </lineage>
</organism>
<evidence type="ECO:0000313" key="2">
    <source>
        <dbReference type="Proteomes" id="UP000479190"/>
    </source>
</evidence>
<proteinExistence type="predicted"/>
<sequence length="102" mass="11148">MNIRPGIPEDMVDELMSTIVRACDASMSEEVIAGGVNRSTGGTTASRSVGGVALRLRRRAQRARGRADETICREEFADARRRLHRAIKASKTPLLEAALRRG</sequence>